<dbReference type="PANTHER" id="PTHR42949:SF3">
    <property type="entry name" value="ANAEROBIC GLYCEROL-3-PHOSPHATE DEHYDROGENASE SUBUNIT B"/>
    <property type="match status" value="1"/>
</dbReference>
<dbReference type="Gene3D" id="1.10.10.1100">
    <property type="entry name" value="BFD-like [2Fe-2S]-binding domain"/>
    <property type="match status" value="1"/>
</dbReference>
<reference evidence="5" key="1">
    <citation type="submission" date="2020-05" db="EMBL/GenBank/DDBJ databases">
        <authorList>
            <person name="Chiriac C."/>
            <person name="Salcher M."/>
            <person name="Ghai R."/>
            <person name="Kavagutti S V."/>
        </authorList>
    </citation>
    <scope>NUCLEOTIDE SEQUENCE</scope>
</reference>
<dbReference type="InterPro" id="IPR036188">
    <property type="entry name" value="FAD/NAD-bd_sf"/>
</dbReference>
<dbReference type="InterPro" id="IPR041117">
    <property type="entry name" value="SoxA_A3"/>
</dbReference>
<dbReference type="PRINTS" id="PR00411">
    <property type="entry name" value="PNDRDTASEI"/>
</dbReference>
<dbReference type="InterPro" id="IPR023753">
    <property type="entry name" value="FAD/NAD-binding_dom"/>
</dbReference>
<dbReference type="SUPFAM" id="SSF51905">
    <property type="entry name" value="FAD/NAD(P)-binding domain"/>
    <property type="match status" value="1"/>
</dbReference>
<dbReference type="AlphaFoldDB" id="A0A6J6DJY8"/>
<feature type="domain" description="SoxA A3" evidence="4">
    <location>
        <begin position="395"/>
        <end position="466"/>
    </location>
</feature>
<evidence type="ECO:0000256" key="2">
    <source>
        <dbReference type="SAM" id="Phobius"/>
    </source>
</evidence>
<evidence type="ECO:0000256" key="1">
    <source>
        <dbReference type="ARBA" id="ARBA00023002"/>
    </source>
</evidence>
<dbReference type="Pfam" id="PF07992">
    <property type="entry name" value="Pyr_redox_2"/>
    <property type="match status" value="1"/>
</dbReference>
<feature type="transmembrane region" description="Helical" evidence="2">
    <location>
        <begin position="155"/>
        <end position="179"/>
    </location>
</feature>
<dbReference type="InterPro" id="IPR051691">
    <property type="entry name" value="Metab_Enz_Cyan_OpOx_G3PDH"/>
</dbReference>
<keyword evidence="1" id="KW-0560">Oxidoreductase</keyword>
<dbReference type="PANTHER" id="PTHR42949">
    <property type="entry name" value="ANAEROBIC GLYCEROL-3-PHOSPHATE DEHYDROGENASE SUBUNIT B"/>
    <property type="match status" value="1"/>
</dbReference>
<dbReference type="CDD" id="cd19946">
    <property type="entry name" value="GlpA-like_Fer2_BFD-like"/>
    <property type="match status" value="1"/>
</dbReference>
<evidence type="ECO:0000259" key="4">
    <source>
        <dbReference type="Pfam" id="PF17806"/>
    </source>
</evidence>
<dbReference type="Pfam" id="PF17806">
    <property type="entry name" value="SO_alpha_A3"/>
    <property type="match status" value="1"/>
</dbReference>
<dbReference type="EMBL" id="CAEZTJ010000026">
    <property type="protein sequence ID" value="CAB4563365.1"/>
    <property type="molecule type" value="Genomic_DNA"/>
</dbReference>
<keyword evidence="2" id="KW-0472">Membrane</keyword>
<evidence type="ECO:0000259" key="3">
    <source>
        <dbReference type="Pfam" id="PF07992"/>
    </source>
</evidence>
<sequence>MKSVTGNDLVVIGGGPAGIAAAATASSLGLRVALIDERVTLGGQIFKRVGPGFDLRERKSLGKDYARGSDLIDEIDRPNVTVLTSTTVLTIEDGKVITSHAEEGIRALDYRFLIIAPGAYDRPVAFPGWTLPGVMTAGAVQTMVKTQRISPGKKIFFAGSGPLALAFSAQLIGLGAPVFRVIESAPFPSPVNALRLLSRIGGNLDLIRDAAKYRSVLLKARVPFKYGRIIVKAEGEGRLEYVTHAKADREWNPIPGTEVREACDALCVGYGFFPSHELFRLVDCAFEYDENRGGFSVIKDEWGATSVDSVFAVGDGTGVTGSYSAVAQGRLAGLQIASRLKKITEEERDSTAKPYARELRARNRFQSALNKMFDVGAGIYRLADSKTVICRCESVTRGAIDPIIDSTDDVSVVKGISRAGMGLCQGRNCQRHIAAMIADRHQKPISSVSFQTPRFPVKPVEIGAIADDSVREEKYFIT</sequence>
<keyword evidence="2" id="KW-0812">Transmembrane</keyword>
<dbReference type="InterPro" id="IPR041854">
    <property type="entry name" value="BFD-like_2Fe2S-bd_dom_sf"/>
</dbReference>
<name>A0A6J6DJY8_9ZZZZ</name>
<evidence type="ECO:0000313" key="5">
    <source>
        <dbReference type="EMBL" id="CAB4563365.1"/>
    </source>
</evidence>
<feature type="domain" description="FAD/NAD(P)-binding" evidence="3">
    <location>
        <begin position="8"/>
        <end position="328"/>
    </location>
</feature>
<dbReference type="PIRSF" id="PIRSF037495">
    <property type="entry name" value="Opine_OX_OoxA/HcnB"/>
    <property type="match status" value="1"/>
</dbReference>
<keyword evidence="2" id="KW-1133">Transmembrane helix</keyword>
<dbReference type="Gene3D" id="3.50.50.60">
    <property type="entry name" value="FAD/NAD(P)-binding domain"/>
    <property type="match status" value="2"/>
</dbReference>
<gene>
    <name evidence="5" type="ORF">UFOPK1650_00315</name>
</gene>
<dbReference type="InterPro" id="IPR017224">
    <property type="entry name" value="Opine_Oxase_asu/HCN_bsu"/>
</dbReference>
<dbReference type="GO" id="GO:0016491">
    <property type="term" value="F:oxidoreductase activity"/>
    <property type="evidence" value="ECO:0007669"/>
    <property type="project" value="UniProtKB-KW"/>
</dbReference>
<organism evidence="5">
    <name type="scientific">freshwater metagenome</name>
    <dbReference type="NCBI Taxonomy" id="449393"/>
    <lineage>
        <taxon>unclassified sequences</taxon>
        <taxon>metagenomes</taxon>
        <taxon>ecological metagenomes</taxon>
    </lineage>
</organism>
<protein>
    <submittedName>
        <fullName evidence="5">Unannotated protein</fullName>
    </submittedName>
</protein>
<proteinExistence type="predicted"/>
<accession>A0A6J6DJY8</accession>
<dbReference type="PRINTS" id="PR00368">
    <property type="entry name" value="FADPNR"/>
</dbReference>